<gene>
    <name evidence="2" type="ORF">ACFPZJ_12545</name>
</gene>
<proteinExistence type="predicted"/>
<keyword evidence="2" id="KW-0255">Endonuclease</keyword>
<evidence type="ECO:0000313" key="2">
    <source>
        <dbReference type="EMBL" id="MFC5634591.1"/>
    </source>
</evidence>
<dbReference type="Gene3D" id="3.60.10.10">
    <property type="entry name" value="Endonuclease/exonuclease/phosphatase"/>
    <property type="match status" value="1"/>
</dbReference>
<accession>A0ABW0URQ6</accession>
<dbReference type="PANTHER" id="PTHR43250:SF2">
    <property type="entry name" value="EXODEOXYRIBONUCLEASE III"/>
    <property type="match status" value="1"/>
</dbReference>
<dbReference type="Proteomes" id="UP001596154">
    <property type="component" value="Unassembled WGS sequence"/>
</dbReference>
<dbReference type="InterPro" id="IPR037493">
    <property type="entry name" value="ExoIII-like"/>
</dbReference>
<dbReference type="GO" id="GO:0004519">
    <property type="term" value="F:endonuclease activity"/>
    <property type="evidence" value="ECO:0007669"/>
    <property type="project" value="UniProtKB-KW"/>
</dbReference>
<dbReference type="InterPro" id="IPR036691">
    <property type="entry name" value="Endo/exonu/phosph_ase_sf"/>
</dbReference>
<keyword evidence="2" id="KW-0540">Nuclease</keyword>
<reference evidence="3" key="1">
    <citation type="journal article" date="2019" name="Int. J. Syst. Evol. Microbiol.">
        <title>The Global Catalogue of Microorganisms (GCM) 10K type strain sequencing project: providing services to taxonomists for standard genome sequencing and annotation.</title>
        <authorList>
            <consortium name="The Broad Institute Genomics Platform"/>
            <consortium name="The Broad Institute Genome Sequencing Center for Infectious Disease"/>
            <person name="Wu L."/>
            <person name="Ma J."/>
        </authorList>
    </citation>
    <scope>NUCLEOTIDE SEQUENCE [LARGE SCALE GENOMIC DNA]</scope>
    <source>
        <strain evidence="3">CGMCC 4.7248</strain>
    </source>
</reference>
<comment type="caution">
    <text evidence="2">The sequence shown here is derived from an EMBL/GenBank/DDBJ whole genome shotgun (WGS) entry which is preliminary data.</text>
</comment>
<dbReference type="InterPro" id="IPR005135">
    <property type="entry name" value="Endo/exonuclease/phosphatase"/>
</dbReference>
<dbReference type="RefSeq" id="WP_381020537.1">
    <property type="nucleotide sequence ID" value="NZ_JBHSNY010000004.1"/>
</dbReference>
<protein>
    <submittedName>
        <fullName evidence="2">Endonuclease/exonuclease/phosphatase family protein</fullName>
    </submittedName>
</protein>
<keyword evidence="2" id="KW-0378">Hydrolase</keyword>
<dbReference type="PANTHER" id="PTHR43250">
    <property type="entry name" value="EXODEOXYRIBONUCLEASE III"/>
    <property type="match status" value="1"/>
</dbReference>
<sequence>MTDDVMQGLLFGSSHDVVSDDVAEREVRLLTLNVQGSPATRRDDILEWLYGTEHNVLVLTEVRVNDSGNRLIQELESSGFQAVRVPAGPDDRYRSVIATKGYEVQPVKTNDSTPRLAIARLATHFGPLDVVGLYSVTNGMSVDSSTARREFQKRILETLTEHRTAHSGTPLLITGDLNVLEPGHQPVTDDFEEHDYAFYSGLLGLGLVDAYRHIHPQGTDLSWYGPMGGQRLDHMLIDESLSHRLADCGYTHSVRTRRISDHSAMTALLK</sequence>
<feature type="domain" description="Endonuclease/exonuclease/phosphatase" evidence="1">
    <location>
        <begin position="30"/>
        <end position="262"/>
    </location>
</feature>
<evidence type="ECO:0000259" key="1">
    <source>
        <dbReference type="Pfam" id="PF03372"/>
    </source>
</evidence>
<keyword evidence="3" id="KW-1185">Reference proteome</keyword>
<dbReference type="SUPFAM" id="SSF56219">
    <property type="entry name" value="DNase I-like"/>
    <property type="match status" value="1"/>
</dbReference>
<dbReference type="Pfam" id="PF03372">
    <property type="entry name" value="Exo_endo_phos"/>
    <property type="match status" value="1"/>
</dbReference>
<name>A0ABW0URQ6_9ACTN</name>
<dbReference type="EMBL" id="JBHSNY010000004">
    <property type="protein sequence ID" value="MFC5634591.1"/>
    <property type="molecule type" value="Genomic_DNA"/>
</dbReference>
<organism evidence="2 3">
    <name type="scientific">Streptomyces bullii</name>
    <dbReference type="NCBI Taxonomy" id="349910"/>
    <lineage>
        <taxon>Bacteria</taxon>
        <taxon>Bacillati</taxon>
        <taxon>Actinomycetota</taxon>
        <taxon>Actinomycetes</taxon>
        <taxon>Kitasatosporales</taxon>
        <taxon>Streptomycetaceae</taxon>
        <taxon>Streptomyces</taxon>
    </lineage>
</organism>
<evidence type="ECO:0000313" key="3">
    <source>
        <dbReference type="Proteomes" id="UP001596154"/>
    </source>
</evidence>